<feature type="compositionally biased region" description="Low complexity" evidence="6">
    <location>
        <begin position="7"/>
        <end position="16"/>
    </location>
</feature>
<feature type="region of interest" description="Disordered" evidence="6">
    <location>
        <begin position="1"/>
        <end position="22"/>
    </location>
</feature>
<accession>A0ABY5AKE2</accession>
<dbReference type="RefSeq" id="WP_252660568.1">
    <property type="nucleotide sequence ID" value="NZ_CP098611.1"/>
</dbReference>
<evidence type="ECO:0000256" key="1">
    <source>
        <dbReference type="ARBA" id="ARBA00008239"/>
    </source>
</evidence>
<dbReference type="Proteomes" id="UP001056708">
    <property type="component" value="Chromosome"/>
</dbReference>
<evidence type="ECO:0000256" key="5">
    <source>
        <dbReference type="SAM" id="Coils"/>
    </source>
</evidence>
<dbReference type="Pfam" id="PF00183">
    <property type="entry name" value="HSP90"/>
    <property type="match status" value="1"/>
</dbReference>
<comment type="similarity">
    <text evidence="1">Belongs to the heat shock protein 90 family.</text>
</comment>
<reference evidence="7" key="1">
    <citation type="submission" date="2022-06" db="EMBL/GenBank/DDBJ databases">
        <title>Genome sequence of Phormidium yuhuli AB48 isolated from an industrial photobioreactor environment.</title>
        <authorList>
            <person name="Qiu Y."/>
            <person name="Noonan A.J.C."/>
            <person name="Dofher K."/>
            <person name="Koch M."/>
            <person name="Kieft B."/>
            <person name="Lin X."/>
            <person name="Ziels R.M."/>
            <person name="Hallam S.J."/>
        </authorList>
    </citation>
    <scope>NUCLEOTIDE SEQUENCE</scope>
    <source>
        <strain evidence="7">AB48</strain>
    </source>
</reference>
<dbReference type="SUPFAM" id="SSF54211">
    <property type="entry name" value="Ribosomal protein S5 domain 2-like"/>
    <property type="match status" value="1"/>
</dbReference>
<protein>
    <submittedName>
        <fullName evidence="7">ATP-binding protein</fullName>
    </submittedName>
</protein>
<dbReference type="InterPro" id="IPR020568">
    <property type="entry name" value="Ribosomal_Su5_D2-typ_SF"/>
</dbReference>
<evidence type="ECO:0000256" key="2">
    <source>
        <dbReference type="ARBA" id="ARBA00022741"/>
    </source>
</evidence>
<dbReference type="SUPFAM" id="SSF55874">
    <property type="entry name" value="ATPase domain of HSP90 chaperone/DNA topoisomerase II/histidine kinase"/>
    <property type="match status" value="1"/>
</dbReference>
<feature type="coiled-coil region" evidence="5">
    <location>
        <begin position="634"/>
        <end position="661"/>
    </location>
</feature>
<dbReference type="InterPro" id="IPR020575">
    <property type="entry name" value="Hsp90_N"/>
</dbReference>
<dbReference type="EMBL" id="CP098611">
    <property type="protein sequence ID" value="USR89653.1"/>
    <property type="molecule type" value="Genomic_DNA"/>
</dbReference>
<dbReference type="InterPro" id="IPR036890">
    <property type="entry name" value="HATPase_C_sf"/>
</dbReference>
<dbReference type="InterPro" id="IPR001404">
    <property type="entry name" value="Hsp90_fam"/>
</dbReference>
<dbReference type="PANTHER" id="PTHR11528">
    <property type="entry name" value="HEAT SHOCK PROTEIN 90 FAMILY MEMBER"/>
    <property type="match status" value="1"/>
</dbReference>
<keyword evidence="5" id="KW-0175">Coiled coil</keyword>
<keyword evidence="2" id="KW-0547">Nucleotide-binding</keyword>
<keyword evidence="8" id="KW-1185">Reference proteome</keyword>
<evidence type="ECO:0000313" key="7">
    <source>
        <dbReference type="EMBL" id="USR89653.1"/>
    </source>
</evidence>
<dbReference type="Pfam" id="PF13589">
    <property type="entry name" value="HATPase_c_3"/>
    <property type="match status" value="1"/>
</dbReference>
<dbReference type="Gene3D" id="3.30.230.80">
    <property type="match status" value="1"/>
</dbReference>
<keyword evidence="3 7" id="KW-0067">ATP-binding</keyword>
<keyword evidence="4" id="KW-0143">Chaperone</keyword>
<sequence>MPKRPTSQPAAPQPASHGSNSSEFQIDLQGLIKLLAKHLYAEADVFVREMLQNAHDSVKRRRELQGEGAPEGVIRVKIDWEAATISFTDNGAGMTEQEVKEYLSTIGRSGTEAFRQNLVQKGRQADVTVIGQFGIGLLSAFIVADRVVVETLSWQSGNPAWRWESSGEKTYDLTPGEREVPGSTVTLYINDNYRDMLLPEELRRAIRKYADFLPVSIYLNDDEAPANAVNAPWHKHYDNPKEEVLEMAIFVAKRFPDNPLATIPIHLKDPKVDGVLYVSDNRVPDINTSGFVDVYQSRMFVMEANREMLPIWAKFVRGIIDSPALTLTAARDAVQQDAIQKEIKEQLGQEVIKHLTQFSKDDPIRFQRLCDWHHYHMKGMALKDDKFFRAVADLIPFETNQGPMSLSAYFEEAKRQGQSETDLLYFDERGSATQFYMLCEARGLLVVDASQVFEDDFLEQYGKLHPEIKLRQLNIGESNVIFEALNPEDQIEFRQLEQEFTRGMPDRRSIAKAVRFKPESIPALSVLSAAAKNRQKLKQAGDNVALPEEVRKLVKDVLQGEQSVPVTLYLNADNPTVQQLAKMSQSEDKIDACMAIYNNSIMLINQVLTASNAEVMFKSFSRVIDRMITQTDRTQKLEGQITQLKLRLDEKEQELRTQAAAQNSSQTEHISCFVAMPFDKPLQPLLAALKMVLEDKPYGWEVIRADDSLLGLTISANVEAHIARSHCYLADISDKNPNVFLEIGAMGHYKGRPLIYLCREDAQEEIAADLKGILYHPYTQWNREQPDIEALAQQLRSELGRRTDLDSLKNAGQKTFLSADVLVRYDQCNQGLANIISQNYKTVEAFLAASLEDIADALNLTRNADKGAIEDAQDFLKRHFGLGG</sequence>
<evidence type="ECO:0000313" key="8">
    <source>
        <dbReference type="Proteomes" id="UP001056708"/>
    </source>
</evidence>
<organism evidence="7 8">
    <name type="scientific">Phormidium yuhuli AB48</name>
    <dbReference type="NCBI Taxonomy" id="2940671"/>
    <lineage>
        <taxon>Bacteria</taxon>
        <taxon>Bacillati</taxon>
        <taxon>Cyanobacteriota</taxon>
        <taxon>Cyanophyceae</taxon>
        <taxon>Oscillatoriophycideae</taxon>
        <taxon>Oscillatoriales</taxon>
        <taxon>Oscillatoriaceae</taxon>
        <taxon>Phormidium</taxon>
        <taxon>Phormidium yuhuli</taxon>
    </lineage>
</organism>
<evidence type="ECO:0000256" key="3">
    <source>
        <dbReference type="ARBA" id="ARBA00022840"/>
    </source>
</evidence>
<name>A0ABY5AKE2_9CYAN</name>
<evidence type="ECO:0000256" key="4">
    <source>
        <dbReference type="ARBA" id="ARBA00023186"/>
    </source>
</evidence>
<evidence type="ECO:0000256" key="6">
    <source>
        <dbReference type="SAM" id="MobiDB-lite"/>
    </source>
</evidence>
<dbReference type="GO" id="GO:0005524">
    <property type="term" value="F:ATP binding"/>
    <property type="evidence" value="ECO:0007669"/>
    <property type="project" value="UniProtKB-KW"/>
</dbReference>
<dbReference type="PRINTS" id="PR00775">
    <property type="entry name" value="HEATSHOCK90"/>
</dbReference>
<proteinExistence type="inferred from homology"/>
<dbReference type="Gene3D" id="3.30.565.10">
    <property type="entry name" value="Histidine kinase-like ATPase, C-terminal domain"/>
    <property type="match status" value="1"/>
</dbReference>
<gene>
    <name evidence="7" type="ORF">NEA10_12265</name>
</gene>